<evidence type="ECO:0000313" key="3">
    <source>
        <dbReference type="Proteomes" id="UP000446348"/>
    </source>
</evidence>
<dbReference type="EMBL" id="QXWZ01000009">
    <property type="protein sequence ID" value="NBI78580.1"/>
    <property type="molecule type" value="Genomic_DNA"/>
</dbReference>
<reference evidence="2 3" key="1">
    <citation type="submission" date="2018-08" db="EMBL/GenBank/DDBJ databases">
        <title>Murine metabolic-syndrome-specific gut microbial biobank.</title>
        <authorList>
            <person name="Liu C."/>
        </authorList>
    </citation>
    <scope>NUCLEOTIDE SEQUENCE [LARGE SCALE GENOMIC DNA]</scope>
    <source>
        <strain evidence="2 3">X69</strain>
    </source>
</reference>
<protein>
    <submittedName>
        <fullName evidence="2">MerR family transcriptional regulator</fullName>
    </submittedName>
</protein>
<evidence type="ECO:0000313" key="2">
    <source>
        <dbReference type="EMBL" id="NBI78580.1"/>
    </source>
</evidence>
<dbReference type="AlphaFoldDB" id="A0A845REY7"/>
<proteinExistence type="predicted"/>
<accession>A0A845REY7</accession>
<sequence>NTAVLAYGAGKEEVKEAMSKVRRMERITREALKVSAFPAFGRHTALELVMEAANESKTARIIPPANPKVLELQRPDDEPLLKAAVGGPDLDTMNRNALKRNGGAEHEQGV</sequence>
<feature type="non-terminal residue" evidence="2">
    <location>
        <position position="1"/>
    </location>
</feature>
<organism evidence="2 3">
    <name type="scientific">Anaerotruncus colihominis</name>
    <dbReference type="NCBI Taxonomy" id="169435"/>
    <lineage>
        <taxon>Bacteria</taxon>
        <taxon>Bacillati</taxon>
        <taxon>Bacillota</taxon>
        <taxon>Clostridia</taxon>
        <taxon>Eubacteriales</taxon>
        <taxon>Oscillospiraceae</taxon>
        <taxon>Anaerotruncus</taxon>
    </lineage>
</organism>
<feature type="region of interest" description="Disordered" evidence="1">
    <location>
        <begin position="80"/>
        <end position="110"/>
    </location>
</feature>
<dbReference type="Proteomes" id="UP000446348">
    <property type="component" value="Unassembled WGS sequence"/>
</dbReference>
<name>A0A845REY7_9FIRM</name>
<gene>
    <name evidence="2" type="ORF">D3Z39_06825</name>
</gene>
<evidence type="ECO:0000256" key="1">
    <source>
        <dbReference type="SAM" id="MobiDB-lite"/>
    </source>
</evidence>
<comment type="caution">
    <text evidence="2">The sequence shown here is derived from an EMBL/GenBank/DDBJ whole genome shotgun (WGS) entry which is preliminary data.</text>
</comment>